<proteinExistence type="predicted"/>
<gene>
    <name evidence="2" type="ORF">GTW09_08185</name>
</gene>
<comment type="caution">
    <text evidence="2">The sequence shown here is derived from an EMBL/GenBank/DDBJ whole genome shotgun (WGS) entry which is preliminary data.</text>
</comment>
<reference evidence="2 3" key="1">
    <citation type="submission" date="2020-01" db="EMBL/GenBank/DDBJ databases">
        <title>Genomes of bacteria type strains.</title>
        <authorList>
            <person name="Chen J."/>
            <person name="Zhu S."/>
            <person name="Yang J."/>
        </authorList>
    </citation>
    <scope>NUCLEOTIDE SEQUENCE [LARGE SCALE GENOMIC DNA]</scope>
    <source>
        <strain evidence="2 3">LMG 22958</strain>
    </source>
</reference>
<organism evidence="2 3">
    <name type="scientific">Alteromonas hispanica</name>
    <dbReference type="NCBI Taxonomy" id="315421"/>
    <lineage>
        <taxon>Bacteria</taxon>
        <taxon>Pseudomonadati</taxon>
        <taxon>Pseudomonadota</taxon>
        <taxon>Gammaproteobacteria</taxon>
        <taxon>Alteromonadales</taxon>
        <taxon>Alteromonadaceae</taxon>
        <taxon>Alteromonas/Salinimonas group</taxon>
        <taxon>Alteromonas</taxon>
    </lineage>
</organism>
<evidence type="ECO:0000313" key="3">
    <source>
        <dbReference type="Proteomes" id="UP000478837"/>
    </source>
</evidence>
<feature type="transmembrane region" description="Helical" evidence="1">
    <location>
        <begin position="27"/>
        <end position="51"/>
    </location>
</feature>
<dbReference type="Proteomes" id="UP000478837">
    <property type="component" value="Unassembled WGS sequence"/>
</dbReference>
<sequence>MLDKNRKVLTALTIKLKHTTDKKQRGVFIMASVLMLLGISAFTLASISAAVNRHKIMKSTTSTAKDSYTATKNELRRIGSQLRVVPMSSIKSTNTNMSHTILTSNYEGANSQPLKVFDVTVTHHDSHFDTEVSQRFLNYPAILNIPSIFQSTSSDTNITQWLFNRSVSTLTAKYFPLSNTTNECVDLKEATMHWVTGDCELNYNDVDHSSASTPMLLIVEDGDVLVTAGTPFYGMIIMLSGNTTKHSVTIEHGASIQGALCSNTPISLQQFGSNSYAKQVLLNLQKAPKLAKIMSIPGSWSNNLKKEL</sequence>
<evidence type="ECO:0000256" key="1">
    <source>
        <dbReference type="SAM" id="Phobius"/>
    </source>
</evidence>
<protein>
    <submittedName>
        <fullName evidence="2">Uncharacterized protein</fullName>
    </submittedName>
</protein>
<evidence type="ECO:0000313" key="2">
    <source>
        <dbReference type="EMBL" id="NDW21495.1"/>
    </source>
</evidence>
<dbReference type="RefSeq" id="WP_163111494.1">
    <property type="nucleotide sequence ID" value="NZ_JAAAWP010000004.1"/>
</dbReference>
<dbReference type="EMBL" id="JAAAWP010000004">
    <property type="protein sequence ID" value="NDW21495.1"/>
    <property type="molecule type" value="Genomic_DNA"/>
</dbReference>
<accession>A0A6L9MUA7</accession>
<name>A0A6L9MUA7_9ALTE</name>
<keyword evidence="1" id="KW-0812">Transmembrane</keyword>
<keyword evidence="1" id="KW-0472">Membrane</keyword>
<keyword evidence="1" id="KW-1133">Transmembrane helix</keyword>
<keyword evidence="3" id="KW-1185">Reference proteome</keyword>
<dbReference type="AlphaFoldDB" id="A0A6L9MUA7"/>